<dbReference type="SUPFAM" id="SSF53448">
    <property type="entry name" value="Nucleotide-diphospho-sugar transferases"/>
    <property type="match status" value="1"/>
</dbReference>
<dbReference type="EMBL" id="JBBMEI010000017">
    <property type="protein sequence ID" value="MEQ2358117.1"/>
    <property type="molecule type" value="Genomic_DNA"/>
</dbReference>
<dbReference type="InterPro" id="IPR001173">
    <property type="entry name" value="Glyco_trans_2-like"/>
</dbReference>
<accession>A0ABV1AJV5</accession>
<keyword evidence="2" id="KW-0328">Glycosyltransferase</keyword>
<dbReference type="Pfam" id="PF00535">
    <property type="entry name" value="Glycos_transf_2"/>
    <property type="match status" value="1"/>
</dbReference>
<proteinExistence type="predicted"/>
<protein>
    <submittedName>
        <fullName evidence="2">Glycosyltransferase family 2 protein</fullName>
        <ecNumber evidence="2">2.4.-.-</ecNumber>
    </submittedName>
</protein>
<dbReference type="GO" id="GO:0016757">
    <property type="term" value="F:glycosyltransferase activity"/>
    <property type="evidence" value="ECO:0007669"/>
    <property type="project" value="UniProtKB-KW"/>
</dbReference>
<dbReference type="PANTHER" id="PTHR43685:SF2">
    <property type="entry name" value="GLYCOSYLTRANSFERASE 2-LIKE DOMAIN-CONTAINING PROTEIN"/>
    <property type="match status" value="1"/>
</dbReference>
<comment type="caution">
    <text evidence="2">The sequence shown here is derived from an EMBL/GenBank/DDBJ whole genome shotgun (WGS) entry which is preliminary data.</text>
</comment>
<reference evidence="2 3" key="1">
    <citation type="submission" date="2024-03" db="EMBL/GenBank/DDBJ databases">
        <title>Human intestinal bacterial collection.</title>
        <authorList>
            <person name="Pauvert C."/>
            <person name="Hitch T.C.A."/>
            <person name="Clavel T."/>
        </authorList>
    </citation>
    <scope>NUCLEOTIDE SEQUENCE [LARGE SCALE GENOMIC DNA]</scope>
    <source>
        <strain evidence="2 3">CLA-AA-H95</strain>
    </source>
</reference>
<organism evidence="2 3">
    <name type="scientific">Blautia intestinihominis</name>
    <dbReference type="NCBI Taxonomy" id="3133152"/>
    <lineage>
        <taxon>Bacteria</taxon>
        <taxon>Bacillati</taxon>
        <taxon>Bacillota</taxon>
        <taxon>Clostridia</taxon>
        <taxon>Lachnospirales</taxon>
        <taxon>Lachnospiraceae</taxon>
        <taxon>Blautia</taxon>
    </lineage>
</organism>
<evidence type="ECO:0000259" key="1">
    <source>
        <dbReference type="Pfam" id="PF00535"/>
    </source>
</evidence>
<keyword evidence="3" id="KW-1185">Reference proteome</keyword>
<gene>
    <name evidence="2" type="ORF">WMO75_07190</name>
</gene>
<dbReference type="InterPro" id="IPR029044">
    <property type="entry name" value="Nucleotide-diphossugar_trans"/>
</dbReference>
<dbReference type="CDD" id="cd00761">
    <property type="entry name" value="Glyco_tranf_GTA_type"/>
    <property type="match status" value="1"/>
</dbReference>
<keyword evidence="2" id="KW-0808">Transferase</keyword>
<dbReference type="RefSeq" id="WP_349077861.1">
    <property type="nucleotide sequence ID" value="NZ_JBBMEI010000017.1"/>
</dbReference>
<sequence>MKDVGERESSRAISVIIPAYNIEKYIDQCLDSLQAQTFDDFEVICVDDGSDDRTREKIREHIKKDQRIRLIEMPHCGLAGAMRNTGIENADGKYCLFLDGDDFFEPDMLKKSYEKAEEDDADICLFDARLYNEKTKVYKEIDYIIQKEYLPAEIPFEGRKMPYTLNITTGCPWSKLIRRDLIDEYQLRFMLLPRSNDIYFIFMAMALAKRITVVPEVFVNYRQSGESLQANNAKSPWNWYEAVKSIRNELEKQGIYKDLECSFRNMAFGIAIYNLCSLKSAETYCEVYEGLRNKVFQEFDLKNFSKEECYSYNKKKYEIYENILKYDVQQYLFEEIKKLKQEKSYWVKRAKNAEKKENMHITQKAGKALRKVGKIFRMSE</sequence>
<dbReference type="PANTHER" id="PTHR43685">
    <property type="entry name" value="GLYCOSYLTRANSFERASE"/>
    <property type="match status" value="1"/>
</dbReference>
<dbReference type="EC" id="2.4.-.-" evidence="2"/>
<name>A0ABV1AJV5_9FIRM</name>
<feature type="domain" description="Glycosyltransferase 2-like" evidence="1">
    <location>
        <begin position="14"/>
        <end position="185"/>
    </location>
</feature>
<evidence type="ECO:0000313" key="3">
    <source>
        <dbReference type="Proteomes" id="UP001446032"/>
    </source>
</evidence>
<evidence type="ECO:0000313" key="2">
    <source>
        <dbReference type="EMBL" id="MEQ2358117.1"/>
    </source>
</evidence>
<dbReference type="Proteomes" id="UP001446032">
    <property type="component" value="Unassembled WGS sequence"/>
</dbReference>
<dbReference type="Gene3D" id="3.90.550.10">
    <property type="entry name" value="Spore Coat Polysaccharide Biosynthesis Protein SpsA, Chain A"/>
    <property type="match status" value="1"/>
</dbReference>
<dbReference type="InterPro" id="IPR050834">
    <property type="entry name" value="Glycosyltransf_2"/>
</dbReference>